<keyword evidence="3" id="KW-1185">Reference proteome</keyword>
<name>A0A1G9DUZ3_9GAMM</name>
<feature type="compositionally biased region" description="Polar residues" evidence="1">
    <location>
        <begin position="1"/>
        <end position="17"/>
    </location>
</feature>
<evidence type="ECO:0000313" key="2">
    <source>
        <dbReference type="EMBL" id="SDK67678.1"/>
    </source>
</evidence>
<evidence type="ECO:0000313" key="3">
    <source>
        <dbReference type="Proteomes" id="UP000198525"/>
    </source>
</evidence>
<dbReference type="STRING" id="376427.SAMN04487954_12319"/>
<organism evidence="2 3">
    <name type="scientific">Billgrantia gudaonensis</name>
    <dbReference type="NCBI Taxonomy" id="376427"/>
    <lineage>
        <taxon>Bacteria</taxon>
        <taxon>Pseudomonadati</taxon>
        <taxon>Pseudomonadota</taxon>
        <taxon>Gammaproteobacteria</taxon>
        <taxon>Oceanospirillales</taxon>
        <taxon>Halomonadaceae</taxon>
        <taxon>Billgrantia</taxon>
    </lineage>
</organism>
<feature type="region of interest" description="Disordered" evidence="1">
    <location>
        <begin position="1"/>
        <end position="24"/>
    </location>
</feature>
<gene>
    <name evidence="2" type="ORF">SAMN04487954_12319</name>
</gene>
<dbReference type="Proteomes" id="UP000198525">
    <property type="component" value="Unassembled WGS sequence"/>
</dbReference>
<accession>A0A1G9DUZ3</accession>
<dbReference type="EMBL" id="FNES01000023">
    <property type="protein sequence ID" value="SDK67678.1"/>
    <property type="molecule type" value="Genomic_DNA"/>
</dbReference>
<proteinExistence type="predicted"/>
<dbReference type="AlphaFoldDB" id="A0A1G9DUZ3"/>
<reference evidence="2 3" key="1">
    <citation type="submission" date="2016-10" db="EMBL/GenBank/DDBJ databases">
        <authorList>
            <person name="de Groot N.N."/>
        </authorList>
    </citation>
    <scope>NUCLEOTIDE SEQUENCE [LARGE SCALE GENOMIC DNA]</scope>
    <source>
        <strain evidence="2 3">CGMCC 1.6133</strain>
    </source>
</reference>
<evidence type="ECO:0000256" key="1">
    <source>
        <dbReference type="SAM" id="MobiDB-lite"/>
    </source>
</evidence>
<sequence length="224" mass="24921">MGVVYQPSTTGSSTLQSEAKENDTVEPATVGARMVSLLLKGAYSKHMEWKFERLEERARQGGLSVDDLIASDERFATFMRVARAFEHSSNTDVVDYLADALIGSIKSGDVEEKPDFVQMAIGSLNGLTKLELDILAAMHRYQIYYDADFRLDHEKIRESFILECKTSLGIDSYMLSPIINGLVRTSLVTNETAALSGPVPNSNSLSPLARELFFYINLARRLVE</sequence>
<protein>
    <submittedName>
        <fullName evidence="2">Uncharacterized protein</fullName>
    </submittedName>
</protein>